<organism evidence="4">
    <name type="scientific">Nicotiana tabacum</name>
    <name type="common">Common tobacco</name>
    <dbReference type="NCBI Taxonomy" id="4097"/>
    <lineage>
        <taxon>Eukaryota</taxon>
        <taxon>Viridiplantae</taxon>
        <taxon>Streptophyta</taxon>
        <taxon>Embryophyta</taxon>
        <taxon>Tracheophyta</taxon>
        <taxon>Spermatophyta</taxon>
        <taxon>Magnoliopsida</taxon>
        <taxon>eudicotyledons</taxon>
        <taxon>Gunneridae</taxon>
        <taxon>Pentapetalae</taxon>
        <taxon>asterids</taxon>
        <taxon>lamiids</taxon>
        <taxon>Solanales</taxon>
        <taxon>Solanaceae</taxon>
        <taxon>Nicotianoideae</taxon>
        <taxon>Nicotianeae</taxon>
        <taxon>Nicotiana</taxon>
    </lineage>
</organism>
<accession>A0A1S3X0X5</accession>
<sequence>MAYITKRFKKMVRRNVGILKRGNSSKPKNFDLCYKCGNPGHFIKDCPFLKQEHSKYNLEKVAKRNPVPDKHFKRKRSADNVVKQALAAWGDSSSESEDETDASDNSMMAVESEKNEYDSIFALMSQLDDDEDNENNEGTVNGSSQQWFMDSGCSKKGVYPL</sequence>
<feature type="region of interest" description="Disordered" evidence="2">
    <location>
        <begin position="87"/>
        <end position="110"/>
    </location>
</feature>
<evidence type="ECO:0000313" key="4">
    <source>
        <dbReference type="RefSeq" id="XP_016433466.1"/>
    </source>
</evidence>
<keyword evidence="1" id="KW-0863">Zinc-finger</keyword>
<dbReference type="RefSeq" id="XP_016433466.1">
    <property type="nucleotide sequence ID" value="XM_016577980.1"/>
</dbReference>
<dbReference type="KEGG" id="nta:107759964"/>
<protein>
    <recommendedName>
        <fullName evidence="3">CCHC-type domain-containing protein</fullName>
    </recommendedName>
</protein>
<dbReference type="Pfam" id="PF00098">
    <property type="entry name" value="zf-CCHC"/>
    <property type="match status" value="1"/>
</dbReference>
<feature type="domain" description="CCHC-type" evidence="3">
    <location>
        <begin position="33"/>
        <end position="47"/>
    </location>
</feature>
<proteinExistence type="predicted"/>
<dbReference type="GO" id="GO:0003676">
    <property type="term" value="F:nucleic acid binding"/>
    <property type="evidence" value="ECO:0007669"/>
    <property type="project" value="InterPro"/>
</dbReference>
<dbReference type="AlphaFoldDB" id="A0A1S3X0X5"/>
<dbReference type="OrthoDB" id="1306007at2759"/>
<feature type="region of interest" description="Disordered" evidence="2">
    <location>
        <begin position="122"/>
        <end position="161"/>
    </location>
</feature>
<dbReference type="Gene3D" id="4.10.60.10">
    <property type="entry name" value="Zinc finger, CCHC-type"/>
    <property type="match status" value="1"/>
</dbReference>
<evidence type="ECO:0000259" key="3">
    <source>
        <dbReference type="PROSITE" id="PS50158"/>
    </source>
</evidence>
<dbReference type="InterPro" id="IPR036875">
    <property type="entry name" value="Znf_CCHC_sf"/>
</dbReference>
<dbReference type="OMA" id="KVEHKEY"/>
<evidence type="ECO:0000256" key="1">
    <source>
        <dbReference type="PROSITE-ProRule" id="PRU00047"/>
    </source>
</evidence>
<dbReference type="PROSITE" id="PS50158">
    <property type="entry name" value="ZF_CCHC"/>
    <property type="match status" value="1"/>
</dbReference>
<dbReference type="InterPro" id="IPR001878">
    <property type="entry name" value="Znf_CCHC"/>
</dbReference>
<evidence type="ECO:0000256" key="2">
    <source>
        <dbReference type="SAM" id="MobiDB-lite"/>
    </source>
</evidence>
<keyword evidence="1" id="KW-0479">Metal-binding</keyword>
<feature type="compositionally biased region" description="Polar residues" evidence="2">
    <location>
        <begin position="138"/>
        <end position="148"/>
    </location>
</feature>
<name>A0A1S3X0X5_TOBAC</name>
<gene>
    <name evidence="4" type="primary">LOC107759964</name>
</gene>
<dbReference type="SUPFAM" id="SSF57756">
    <property type="entry name" value="Retrovirus zinc finger-like domains"/>
    <property type="match status" value="1"/>
</dbReference>
<dbReference type="GO" id="GO:0008270">
    <property type="term" value="F:zinc ion binding"/>
    <property type="evidence" value="ECO:0007669"/>
    <property type="project" value="UniProtKB-KW"/>
</dbReference>
<dbReference type="PaxDb" id="4097-A0A1S3X0X5"/>
<keyword evidence="1" id="KW-0862">Zinc</keyword>
<reference evidence="4" key="1">
    <citation type="submission" date="2025-08" db="UniProtKB">
        <authorList>
            <consortium name="RefSeq"/>
        </authorList>
    </citation>
    <scope>IDENTIFICATION</scope>
</reference>
<feature type="non-terminal residue" evidence="4">
    <location>
        <position position="161"/>
    </location>
</feature>
<dbReference type="SMART" id="SM00343">
    <property type="entry name" value="ZnF_C2HC"/>
    <property type="match status" value="1"/>
</dbReference>